<sequence>MLIHISYSLAAGVRHWVFFVASSLDAIVVAVAACVATSAVEDADRKHQMMVNMPTYMRKSAVLQMNQSQHNL</sequence>
<feature type="transmembrane region" description="Helical" evidence="1">
    <location>
        <begin position="16"/>
        <end position="40"/>
    </location>
</feature>
<dbReference type="EMBL" id="HACG01019410">
    <property type="protein sequence ID" value="CEK66275.1"/>
    <property type="molecule type" value="Transcribed_RNA"/>
</dbReference>
<evidence type="ECO:0000313" key="2">
    <source>
        <dbReference type="EMBL" id="CEK66275.1"/>
    </source>
</evidence>
<evidence type="ECO:0000313" key="3">
    <source>
        <dbReference type="EMBL" id="CEK66276.1"/>
    </source>
</evidence>
<name>A0A0B6ZEJ0_9EUPU</name>
<dbReference type="AlphaFoldDB" id="A0A0B6ZEJ0"/>
<evidence type="ECO:0000256" key="1">
    <source>
        <dbReference type="SAM" id="Phobius"/>
    </source>
</evidence>
<dbReference type="EMBL" id="HACG01019411">
    <property type="protein sequence ID" value="CEK66276.1"/>
    <property type="molecule type" value="Transcribed_RNA"/>
</dbReference>
<organism evidence="3">
    <name type="scientific">Arion vulgaris</name>
    <dbReference type="NCBI Taxonomy" id="1028688"/>
    <lineage>
        <taxon>Eukaryota</taxon>
        <taxon>Metazoa</taxon>
        <taxon>Spiralia</taxon>
        <taxon>Lophotrochozoa</taxon>
        <taxon>Mollusca</taxon>
        <taxon>Gastropoda</taxon>
        <taxon>Heterobranchia</taxon>
        <taxon>Euthyneura</taxon>
        <taxon>Panpulmonata</taxon>
        <taxon>Eupulmonata</taxon>
        <taxon>Stylommatophora</taxon>
        <taxon>Helicina</taxon>
        <taxon>Arionoidea</taxon>
        <taxon>Arionidae</taxon>
        <taxon>Arion</taxon>
    </lineage>
</organism>
<gene>
    <name evidence="3" type="primary">ORF58003</name>
    <name evidence="2" type="synonym">ORF57999</name>
</gene>
<proteinExistence type="predicted"/>
<keyword evidence="1" id="KW-0812">Transmembrane</keyword>
<keyword evidence="1" id="KW-1133">Transmembrane helix</keyword>
<reference evidence="3" key="1">
    <citation type="submission" date="2014-12" db="EMBL/GenBank/DDBJ databases">
        <title>Insight into the proteome of Arion vulgaris.</title>
        <authorList>
            <person name="Aradska J."/>
            <person name="Bulat T."/>
            <person name="Smidak R."/>
            <person name="Sarate P."/>
            <person name="Gangsoo J."/>
            <person name="Sialana F."/>
            <person name="Bilban M."/>
            <person name="Lubec G."/>
        </authorList>
    </citation>
    <scope>NUCLEOTIDE SEQUENCE</scope>
    <source>
        <tissue evidence="3">Skin</tissue>
    </source>
</reference>
<accession>A0A0B6ZEJ0</accession>
<keyword evidence="1" id="KW-0472">Membrane</keyword>
<protein>
    <submittedName>
        <fullName evidence="3">Uncharacterized protein</fullName>
    </submittedName>
</protein>